<dbReference type="EMBL" id="JBBPFD010000002">
    <property type="protein sequence ID" value="KAK7938642.1"/>
    <property type="molecule type" value="Genomic_DNA"/>
</dbReference>
<dbReference type="AlphaFoldDB" id="A0AAW0PVU7"/>
<reference evidence="3" key="1">
    <citation type="submission" date="2024-04" db="EMBL/GenBank/DDBJ databases">
        <title>Salinicola lusitanus LLJ914,a marine bacterium isolated from the Okinawa Trough.</title>
        <authorList>
            <person name="Li J."/>
        </authorList>
    </citation>
    <scope>NUCLEOTIDE SEQUENCE [LARGE SCALE GENOMIC DNA]</scope>
</reference>
<evidence type="ECO:0000313" key="2">
    <source>
        <dbReference type="EMBL" id="KAK7938642.1"/>
    </source>
</evidence>
<name>A0AAW0PVU7_9GOBI</name>
<feature type="region of interest" description="Disordered" evidence="1">
    <location>
        <begin position="26"/>
        <end position="48"/>
    </location>
</feature>
<evidence type="ECO:0000256" key="1">
    <source>
        <dbReference type="SAM" id="MobiDB-lite"/>
    </source>
</evidence>
<dbReference type="Proteomes" id="UP001460270">
    <property type="component" value="Unassembled WGS sequence"/>
</dbReference>
<organism evidence="2 3">
    <name type="scientific">Mugilogobius chulae</name>
    <name type="common">yellowstripe goby</name>
    <dbReference type="NCBI Taxonomy" id="88201"/>
    <lineage>
        <taxon>Eukaryota</taxon>
        <taxon>Metazoa</taxon>
        <taxon>Chordata</taxon>
        <taxon>Craniata</taxon>
        <taxon>Vertebrata</taxon>
        <taxon>Euteleostomi</taxon>
        <taxon>Actinopterygii</taxon>
        <taxon>Neopterygii</taxon>
        <taxon>Teleostei</taxon>
        <taxon>Neoteleostei</taxon>
        <taxon>Acanthomorphata</taxon>
        <taxon>Gobiaria</taxon>
        <taxon>Gobiiformes</taxon>
        <taxon>Gobioidei</taxon>
        <taxon>Gobiidae</taxon>
        <taxon>Gobionellinae</taxon>
        <taxon>Mugilogobius</taxon>
    </lineage>
</organism>
<evidence type="ECO:0000313" key="3">
    <source>
        <dbReference type="Proteomes" id="UP001460270"/>
    </source>
</evidence>
<accession>A0AAW0PVU7</accession>
<comment type="caution">
    <text evidence="2">The sequence shown here is derived from an EMBL/GenBank/DDBJ whole genome shotgun (WGS) entry which is preliminary data.</text>
</comment>
<sequence>MSDVGGGRGQPRPCFLEQHARKIYAVPEEQLQRHRGKRRRESCQSNTSLPEVFDQIEEVVLASQGLQGSAAP</sequence>
<keyword evidence="3" id="KW-1185">Reference proteome</keyword>
<protein>
    <submittedName>
        <fullName evidence="2">Uncharacterized protein</fullName>
    </submittedName>
</protein>
<proteinExistence type="predicted"/>
<gene>
    <name evidence="2" type="ORF">WMY93_001968</name>
</gene>